<keyword evidence="2" id="KW-1185">Reference proteome</keyword>
<dbReference type="KEGG" id="ccp:CHC_T00002191001"/>
<reference evidence="2" key="1">
    <citation type="journal article" date="2013" name="Proc. Natl. Acad. Sci. U.S.A.">
        <title>Genome structure and metabolic features in the red seaweed Chondrus crispus shed light on evolution of the Archaeplastida.</title>
        <authorList>
            <person name="Collen J."/>
            <person name="Porcel B."/>
            <person name="Carre W."/>
            <person name="Ball S.G."/>
            <person name="Chaparro C."/>
            <person name="Tonon T."/>
            <person name="Barbeyron T."/>
            <person name="Michel G."/>
            <person name="Noel B."/>
            <person name="Valentin K."/>
            <person name="Elias M."/>
            <person name="Artiguenave F."/>
            <person name="Arun A."/>
            <person name="Aury J.M."/>
            <person name="Barbosa-Neto J.F."/>
            <person name="Bothwell J.H."/>
            <person name="Bouget F.Y."/>
            <person name="Brillet L."/>
            <person name="Cabello-Hurtado F."/>
            <person name="Capella-Gutierrez S."/>
            <person name="Charrier B."/>
            <person name="Cladiere L."/>
            <person name="Cock J.M."/>
            <person name="Coelho S.M."/>
            <person name="Colleoni C."/>
            <person name="Czjzek M."/>
            <person name="Da Silva C."/>
            <person name="Delage L."/>
            <person name="Denoeud F."/>
            <person name="Deschamps P."/>
            <person name="Dittami S.M."/>
            <person name="Gabaldon T."/>
            <person name="Gachon C.M."/>
            <person name="Groisillier A."/>
            <person name="Herve C."/>
            <person name="Jabbari K."/>
            <person name="Katinka M."/>
            <person name="Kloareg B."/>
            <person name="Kowalczyk N."/>
            <person name="Labadie K."/>
            <person name="Leblanc C."/>
            <person name="Lopez P.J."/>
            <person name="McLachlan D.H."/>
            <person name="Meslet-Cladiere L."/>
            <person name="Moustafa A."/>
            <person name="Nehr Z."/>
            <person name="Nyvall Collen P."/>
            <person name="Panaud O."/>
            <person name="Partensky F."/>
            <person name="Poulain J."/>
            <person name="Rensing S.A."/>
            <person name="Rousvoal S."/>
            <person name="Samson G."/>
            <person name="Symeonidi A."/>
            <person name="Weissenbach J."/>
            <person name="Zambounis A."/>
            <person name="Wincker P."/>
            <person name="Boyen C."/>
        </authorList>
    </citation>
    <scope>NUCLEOTIDE SEQUENCE [LARGE SCALE GENOMIC DNA]</scope>
    <source>
        <strain evidence="2">cv. Stackhouse</strain>
    </source>
</reference>
<dbReference type="AlphaFoldDB" id="R7Q4H0"/>
<dbReference type="Gramene" id="CDF33417">
    <property type="protein sequence ID" value="CDF33417"/>
    <property type="gene ID" value="CHC_T00002191001"/>
</dbReference>
<gene>
    <name evidence="1" type="ORF">CHC_T00002191001</name>
</gene>
<dbReference type="Proteomes" id="UP000012073">
    <property type="component" value="Unassembled WGS sequence"/>
</dbReference>
<dbReference type="RefSeq" id="XP_005713220.1">
    <property type="nucleotide sequence ID" value="XM_005713163.1"/>
</dbReference>
<protein>
    <submittedName>
        <fullName evidence="1">Uncharacterized protein</fullName>
    </submittedName>
</protein>
<accession>R7Q4H0</accession>
<sequence>MVHLRQSYGSWQHGLRGMQTGRRRRMKLEGVACLGSENAVSRDQESRIPLSVIPMQTAIFADSYYDLLVQ</sequence>
<name>R7Q4H0_CHOCR</name>
<proteinExistence type="predicted"/>
<dbReference type="EMBL" id="HG001644">
    <property type="protein sequence ID" value="CDF33417.1"/>
    <property type="molecule type" value="Genomic_DNA"/>
</dbReference>
<dbReference type="GeneID" id="17320937"/>
<evidence type="ECO:0000313" key="2">
    <source>
        <dbReference type="Proteomes" id="UP000012073"/>
    </source>
</evidence>
<evidence type="ECO:0000313" key="1">
    <source>
        <dbReference type="EMBL" id="CDF33417.1"/>
    </source>
</evidence>
<organism evidence="1 2">
    <name type="scientific">Chondrus crispus</name>
    <name type="common">Carrageen Irish moss</name>
    <name type="synonym">Polymorpha crispa</name>
    <dbReference type="NCBI Taxonomy" id="2769"/>
    <lineage>
        <taxon>Eukaryota</taxon>
        <taxon>Rhodophyta</taxon>
        <taxon>Florideophyceae</taxon>
        <taxon>Rhodymeniophycidae</taxon>
        <taxon>Gigartinales</taxon>
        <taxon>Gigartinaceae</taxon>
        <taxon>Chondrus</taxon>
    </lineage>
</organism>